<comment type="similarity">
    <text evidence="3">Belongs to the PstS family.</text>
</comment>
<keyword evidence="8" id="KW-0449">Lipoprotein</keyword>
<evidence type="ECO:0000256" key="4">
    <source>
        <dbReference type="ARBA" id="ARBA00011529"/>
    </source>
</evidence>
<dbReference type="EMBL" id="JBHSRI010000038">
    <property type="protein sequence ID" value="MFC6041255.1"/>
    <property type="molecule type" value="Genomic_DNA"/>
</dbReference>
<dbReference type="Proteomes" id="UP001596170">
    <property type="component" value="Unassembled WGS sequence"/>
</dbReference>
<name>A0ABW1LBE2_9BACL</name>
<keyword evidence="9" id="KW-0812">Transmembrane</keyword>
<evidence type="ECO:0000256" key="7">
    <source>
        <dbReference type="ARBA" id="ARBA00023139"/>
    </source>
</evidence>
<comment type="caution">
    <text evidence="11">The sequence shown here is derived from an EMBL/GenBank/DDBJ whole genome shotgun (WGS) entry which is preliminary data.</text>
</comment>
<sequence length="386" mass="43294">MKVSYSTKVTMNVFIFFVMAIFTFGFSLITALNGDGHYVPLILLTSLTIYVFIVFLVFGLFKIVKTRNMYMIGLAVLWILVGARLAFYTYHENVDNVSAEVDLFQYEPNSEGTKAVTLDKEASLQLPKDNLIRLDGATALYPLYSSFVQATYPKQVYKHFDPTVRSTKSDAAYRNLVKGNADIIFVASLSEAQLRHAKTNNIKLNMTPIGREAFVFFVHSNNSIDGLTSNQIRDIYSGKVTNWKDVGGENDKIRAFQRPADSGSQTAIERFMGTQKLMKAPTQDIASGMGGVINQVAEYKNYRNAIGYTFRFYSTEMVKNDSIRLLKVDGVYPDKESIRSETYPITAEFYAITAGTTNPHAQALIDWILSEEGQALVEKTGYVPID</sequence>
<evidence type="ECO:0000259" key="10">
    <source>
        <dbReference type="Pfam" id="PF12849"/>
    </source>
</evidence>
<evidence type="ECO:0000256" key="3">
    <source>
        <dbReference type="ARBA" id="ARBA00008725"/>
    </source>
</evidence>
<dbReference type="RefSeq" id="WP_377736025.1">
    <property type="nucleotide sequence ID" value="NZ_JBHSRI010000038.1"/>
</dbReference>
<keyword evidence="6" id="KW-0732">Signal</keyword>
<keyword evidence="12" id="KW-1185">Reference proteome</keyword>
<dbReference type="Pfam" id="PF12849">
    <property type="entry name" value="PBP_like_2"/>
    <property type="match status" value="1"/>
</dbReference>
<proteinExistence type="inferred from homology"/>
<evidence type="ECO:0000256" key="6">
    <source>
        <dbReference type="ARBA" id="ARBA00022729"/>
    </source>
</evidence>
<dbReference type="PANTHER" id="PTHR30570">
    <property type="entry name" value="PERIPLASMIC PHOSPHATE BINDING COMPONENT OF PHOSPHATE ABC TRANSPORTER"/>
    <property type="match status" value="1"/>
</dbReference>
<keyword evidence="9" id="KW-0472">Membrane</keyword>
<evidence type="ECO:0000256" key="9">
    <source>
        <dbReference type="SAM" id="Phobius"/>
    </source>
</evidence>
<organism evidence="11 12">
    <name type="scientific">Paenisporosarcina macmurdoensis</name>
    <dbReference type="NCBI Taxonomy" id="212659"/>
    <lineage>
        <taxon>Bacteria</taxon>
        <taxon>Bacillati</taxon>
        <taxon>Bacillota</taxon>
        <taxon>Bacilli</taxon>
        <taxon>Bacillales</taxon>
        <taxon>Caryophanaceae</taxon>
        <taxon>Paenisporosarcina</taxon>
    </lineage>
</organism>
<evidence type="ECO:0000256" key="1">
    <source>
        <dbReference type="ARBA" id="ARBA00002841"/>
    </source>
</evidence>
<dbReference type="SUPFAM" id="SSF53850">
    <property type="entry name" value="Periplasmic binding protein-like II"/>
    <property type="match status" value="1"/>
</dbReference>
<keyword evidence="9" id="KW-1133">Transmembrane helix</keyword>
<comment type="subunit">
    <text evidence="4">The complex is composed of two ATP-binding proteins (PstB), two transmembrane proteins (PstC and PstA) and a solute-binding protein (PstS).</text>
</comment>
<gene>
    <name evidence="11" type="ORF">ACFPYN_17760</name>
</gene>
<keyword evidence="5" id="KW-0813">Transport</keyword>
<feature type="transmembrane region" description="Helical" evidence="9">
    <location>
        <begin position="68"/>
        <end position="90"/>
    </location>
</feature>
<keyword evidence="7" id="KW-0564">Palmitate</keyword>
<dbReference type="InterPro" id="IPR024370">
    <property type="entry name" value="PBP_domain"/>
</dbReference>
<feature type="transmembrane region" description="Helical" evidence="9">
    <location>
        <begin position="12"/>
        <end position="32"/>
    </location>
</feature>
<evidence type="ECO:0000256" key="8">
    <source>
        <dbReference type="ARBA" id="ARBA00023288"/>
    </source>
</evidence>
<protein>
    <submittedName>
        <fullName evidence="11">PstS family phosphate ABC transporter substrate-binding protein</fullName>
    </submittedName>
</protein>
<dbReference type="PANTHER" id="PTHR30570:SF1">
    <property type="entry name" value="PHOSPHATE-BINDING PROTEIN PSTS"/>
    <property type="match status" value="1"/>
</dbReference>
<evidence type="ECO:0000256" key="5">
    <source>
        <dbReference type="ARBA" id="ARBA00022592"/>
    </source>
</evidence>
<feature type="transmembrane region" description="Helical" evidence="9">
    <location>
        <begin position="38"/>
        <end position="61"/>
    </location>
</feature>
<dbReference type="Gene3D" id="3.40.190.10">
    <property type="entry name" value="Periplasmic binding protein-like II"/>
    <property type="match status" value="2"/>
</dbReference>
<accession>A0ABW1LBE2</accession>
<reference evidence="12" key="1">
    <citation type="journal article" date="2019" name="Int. J. Syst. Evol. Microbiol.">
        <title>The Global Catalogue of Microorganisms (GCM) 10K type strain sequencing project: providing services to taxonomists for standard genome sequencing and annotation.</title>
        <authorList>
            <consortium name="The Broad Institute Genomics Platform"/>
            <consortium name="The Broad Institute Genome Sequencing Center for Infectious Disease"/>
            <person name="Wu L."/>
            <person name="Ma J."/>
        </authorList>
    </citation>
    <scope>NUCLEOTIDE SEQUENCE [LARGE SCALE GENOMIC DNA]</scope>
    <source>
        <strain evidence="12">CCUG 54527</strain>
    </source>
</reference>
<keyword evidence="5" id="KW-0592">Phosphate transport</keyword>
<feature type="domain" description="PBP" evidence="10">
    <location>
        <begin position="132"/>
        <end position="372"/>
    </location>
</feature>
<comment type="function">
    <text evidence="1">Part of the ABC transporter complex PstSACB involved in phosphate import.</text>
</comment>
<evidence type="ECO:0000313" key="11">
    <source>
        <dbReference type="EMBL" id="MFC6041255.1"/>
    </source>
</evidence>
<comment type="subcellular location">
    <subcellularLocation>
        <location evidence="2">Cell membrane</location>
        <topology evidence="2">Lipid-anchor</topology>
    </subcellularLocation>
</comment>
<evidence type="ECO:0000313" key="12">
    <source>
        <dbReference type="Proteomes" id="UP001596170"/>
    </source>
</evidence>
<dbReference type="InterPro" id="IPR050811">
    <property type="entry name" value="Phosphate_ABC_transporter"/>
</dbReference>
<evidence type="ECO:0000256" key="2">
    <source>
        <dbReference type="ARBA" id="ARBA00004193"/>
    </source>
</evidence>